<sequence length="201" mass="23268">KKYPNRVNVFTIGTTAEQRPLKALEIVNNATDPDYVWVDALTHAREWITGSTILYIIDKVARRDLNKNFIFVPVVNPDGYSFTWTSDRMWRKNRSKHPLMGDTGRSQQDKCIGTDLNRNFDLNFGGEETSPSVENHMRVLRAIQKAVYETDGVKYDIGPLRWSIMRSTRRGRIRIGECTIKDHPTTEHTLEGQRSRHGYLM</sequence>
<evidence type="ECO:0000259" key="4">
    <source>
        <dbReference type="PROSITE" id="PS52035"/>
    </source>
</evidence>
<accession>A0ABQ7SB63</accession>
<dbReference type="InterPro" id="IPR000834">
    <property type="entry name" value="Peptidase_M14"/>
</dbReference>
<evidence type="ECO:0000256" key="3">
    <source>
        <dbReference type="PROSITE-ProRule" id="PRU01379"/>
    </source>
</evidence>
<dbReference type="EMBL" id="JAIFTH010000106">
    <property type="protein sequence ID" value="KAG9510638.1"/>
    <property type="molecule type" value="Genomic_DNA"/>
</dbReference>
<comment type="caution">
    <text evidence="5">The sequence shown here is derived from an EMBL/GenBank/DDBJ whole genome shotgun (WGS) entry which is preliminary data.</text>
</comment>
<dbReference type="PANTHER" id="PTHR11705:SF91">
    <property type="entry name" value="FI01817P-RELATED"/>
    <property type="match status" value="1"/>
</dbReference>
<reference evidence="5 6" key="1">
    <citation type="submission" date="2020-10" db="EMBL/GenBank/DDBJ databases">
        <authorList>
            <person name="Klimov P.B."/>
            <person name="Dyachkov S.M."/>
            <person name="Chetverikov P.E."/>
        </authorList>
    </citation>
    <scope>NUCLEOTIDE SEQUENCE [LARGE SCALE GENOMIC DNA]</scope>
    <source>
        <strain evidence="5">BMOC 18-1129-001#AD2665</strain>
        <tissue evidence="5">Entire mites</tissue>
    </source>
</reference>
<keyword evidence="6" id="KW-1185">Reference proteome</keyword>
<keyword evidence="5" id="KW-0378">Hydrolase</keyword>
<evidence type="ECO:0000256" key="1">
    <source>
        <dbReference type="ARBA" id="ARBA00001947"/>
    </source>
</evidence>
<name>A0ABQ7SB63_9ACAR</name>
<dbReference type="Proteomes" id="UP000825002">
    <property type="component" value="Unassembled WGS sequence"/>
</dbReference>
<dbReference type="SMART" id="SM00631">
    <property type="entry name" value="Zn_pept"/>
    <property type="match status" value="1"/>
</dbReference>
<evidence type="ECO:0000313" key="5">
    <source>
        <dbReference type="EMBL" id="KAG9510638.1"/>
    </source>
</evidence>
<dbReference type="PRINTS" id="PR00765">
    <property type="entry name" value="CRBOXYPTASEA"/>
</dbReference>
<organism evidence="5 6">
    <name type="scientific">Fragariocoptes setiger</name>
    <dbReference type="NCBI Taxonomy" id="1670756"/>
    <lineage>
        <taxon>Eukaryota</taxon>
        <taxon>Metazoa</taxon>
        <taxon>Ecdysozoa</taxon>
        <taxon>Arthropoda</taxon>
        <taxon>Chelicerata</taxon>
        <taxon>Arachnida</taxon>
        <taxon>Acari</taxon>
        <taxon>Acariformes</taxon>
        <taxon>Trombidiformes</taxon>
        <taxon>Prostigmata</taxon>
        <taxon>Eupodina</taxon>
        <taxon>Eriophyoidea</taxon>
        <taxon>Phytoptidae</taxon>
        <taxon>Fragariocoptes</taxon>
    </lineage>
</organism>
<dbReference type="PROSITE" id="PS52035">
    <property type="entry name" value="PEPTIDASE_M14"/>
    <property type="match status" value="1"/>
</dbReference>
<gene>
    <name evidence="5" type="primary">Cpa3</name>
    <name evidence="5" type="ORF">GZH46_00816</name>
</gene>
<dbReference type="Gene3D" id="3.40.630.10">
    <property type="entry name" value="Zn peptidases"/>
    <property type="match status" value="1"/>
</dbReference>
<keyword evidence="5" id="KW-0645">Protease</keyword>
<feature type="domain" description="Peptidase M14" evidence="4">
    <location>
        <begin position="1"/>
        <end position="201"/>
    </location>
</feature>
<evidence type="ECO:0000256" key="2">
    <source>
        <dbReference type="ARBA" id="ARBA00005988"/>
    </source>
</evidence>
<dbReference type="PANTHER" id="PTHR11705">
    <property type="entry name" value="PROTEASE FAMILY M14 CARBOXYPEPTIDASE A,B"/>
    <property type="match status" value="1"/>
</dbReference>
<dbReference type="GO" id="GO:0004180">
    <property type="term" value="F:carboxypeptidase activity"/>
    <property type="evidence" value="ECO:0007669"/>
    <property type="project" value="UniProtKB-KW"/>
</dbReference>
<evidence type="ECO:0000313" key="6">
    <source>
        <dbReference type="Proteomes" id="UP000825002"/>
    </source>
</evidence>
<comment type="cofactor">
    <cofactor evidence="1">
        <name>Zn(2+)</name>
        <dbReference type="ChEBI" id="CHEBI:29105"/>
    </cofactor>
</comment>
<proteinExistence type="inferred from homology"/>
<feature type="non-terminal residue" evidence="5">
    <location>
        <position position="1"/>
    </location>
</feature>
<protein>
    <submittedName>
        <fullName evidence="5">Mast cell carboxypeptidase A</fullName>
    </submittedName>
</protein>
<dbReference type="Pfam" id="PF00246">
    <property type="entry name" value="Peptidase_M14"/>
    <property type="match status" value="1"/>
</dbReference>
<keyword evidence="5" id="KW-0121">Carboxypeptidase</keyword>
<comment type="similarity">
    <text evidence="2 3">Belongs to the peptidase M14 family.</text>
</comment>
<dbReference type="SUPFAM" id="SSF53187">
    <property type="entry name" value="Zn-dependent exopeptidases"/>
    <property type="match status" value="1"/>
</dbReference>
<comment type="caution">
    <text evidence="3">Lacks conserved residue(s) required for the propagation of feature annotation.</text>
</comment>